<sequence>MGVFVFLPLVLPLTAWPVARLAEQHLHPRTATRLLTVMAAVLALCSTVCLGLVMVVGTAQLPGNPLPDGWSDPEVRAAVPYDEVVGKAAIPALCAVLVACCRTLWRHARVRRQAHRALIGLPDTEVAVLPDGAPYAYALPGGRRGAGAQRDGTPRGAAGRRVRAADRRRPAAAARALRRGRVVVTTALLDRLRPAERRALFAHERVHLAARHDRFLLTVQLAARANPFLRPLHTAVTYTAERWADEEAAREIGSRRTVARAIGTAALVSGGAPAPAFPGLAAPGPVPRRVAALLGPAPVVHRWPPVFTSVGLAAWAAAAGTAVSAMSSANSAVTMVLILHAATPL</sequence>
<evidence type="ECO:0000313" key="9">
    <source>
        <dbReference type="EMBL" id="GAA4311544.1"/>
    </source>
</evidence>
<name>A0ABP8FVS9_9ACTN</name>
<evidence type="ECO:0000256" key="6">
    <source>
        <dbReference type="RuleBase" id="RU003983"/>
    </source>
</evidence>
<keyword evidence="5 6" id="KW-0482">Metalloprotease</keyword>
<comment type="similarity">
    <text evidence="6">Belongs to the peptidase M48 family.</text>
</comment>
<dbReference type="Proteomes" id="UP001501115">
    <property type="component" value="Unassembled WGS sequence"/>
</dbReference>
<keyword evidence="2" id="KW-0479">Metal-binding</keyword>
<comment type="caution">
    <text evidence="9">The sequence shown here is derived from an EMBL/GenBank/DDBJ whole genome shotgun (WGS) entry which is preliminary data.</text>
</comment>
<dbReference type="EMBL" id="BAABET010000004">
    <property type="protein sequence ID" value="GAA4311544.1"/>
    <property type="molecule type" value="Genomic_DNA"/>
</dbReference>
<dbReference type="Gene3D" id="3.30.2010.10">
    <property type="entry name" value="Metalloproteases ('zincins'), catalytic domain"/>
    <property type="match status" value="1"/>
</dbReference>
<dbReference type="CDD" id="cd07326">
    <property type="entry name" value="M56_BlaR1_MecR1_like"/>
    <property type="match status" value="1"/>
</dbReference>
<evidence type="ECO:0000256" key="1">
    <source>
        <dbReference type="ARBA" id="ARBA00022670"/>
    </source>
</evidence>
<protein>
    <submittedName>
        <fullName evidence="9">M56 family metallopeptidase</fullName>
    </submittedName>
</protein>
<evidence type="ECO:0000256" key="3">
    <source>
        <dbReference type="ARBA" id="ARBA00022801"/>
    </source>
</evidence>
<reference evidence="10" key="1">
    <citation type="journal article" date="2019" name="Int. J. Syst. Evol. Microbiol.">
        <title>The Global Catalogue of Microorganisms (GCM) 10K type strain sequencing project: providing services to taxonomists for standard genome sequencing and annotation.</title>
        <authorList>
            <consortium name="The Broad Institute Genomics Platform"/>
            <consortium name="The Broad Institute Genome Sequencing Center for Infectious Disease"/>
            <person name="Wu L."/>
            <person name="Ma J."/>
        </authorList>
    </citation>
    <scope>NUCLEOTIDE SEQUENCE [LARGE SCALE GENOMIC DNA]</scope>
    <source>
        <strain evidence="10">JCM 31290</strain>
    </source>
</reference>
<evidence type="ECO:0000256" key="7">
    <source>
        <dbReference type="SAM" id="Phobius"/>
    </source>
</evidence>
<keyword evidence="7" id="KW-0472">Membrane</keyword>
<comment type="cofactor">
    <cofactor evidence="6">
        <name>Zn(2+)</name>
        <dbReference type="ChEBI" id="CHEBI:29105"/>
    </cofactor>
    <text evidence="6">Binds 1 zinc ion per subunit.</text>
</comment>
<keyword evidence="3 6" id="KW-0378">Hydrolase</keyword>
<dbReference type="PANTHER" id="PTHR34978:SF3">
    <property type="entry name" value="SLR0241 PROTEIN"/>
    <property type="match status" value="1"/>
</dbReference>
<gene>
    <name evidence="9" type="ORF">GCM10023086_31720</name>
</gene>
<keyword evidence="1 6" id="KW-0645">Protease</keyword>
<keyword evidence="4 6" id="KW-0862">Zinc</keyword>
<evidence type="ECO:0000259" key="8">
    <source>
        <dbReference type="Pfam" id="PF01435"/>
    </source>
</evidence>
<keyword evidence="7" id="KW-1133">Transmembrane helix</keyword>
<dbReference type="InterPro" id="IPR052173">
    <property type="entry name" value="Beta-lactam_resp_regulator"/>
</dbReference>
<organism evidence="9 10">
    <name type="scientific">Streptomyces venetus</name>
    <dbReference type="NCBI Taxonomy" id="1701086"/>
    <lineage>
        <taxon>Bacteria</taxon>
        <taxon>Bacillati</taxon>
        <taxon>Actinomycetota</taxon>
        <taxon>Actinomycetes</taxon>
        <taxon>Kitasatosporales</taxon>
        <taxon>Streptomycetaceae</taxon>
        <taxon>Streptomyces</taxon>
    </lineage>
</organism>
<feature type="transmembrane region" description="Helical" evidence="7">
    <location>
        <begin position="6"/>
        <end position="22"/>
    </location>
</feature>
<accession>A0ABP8FVS9</accession>
<dbReference type="Pfam" id="PF01435">
    <property type="entry name" value="Peptidase_M48"/>
    <property type="match status" value="1"/>
</dbReference>
<feature type="domain" description="Peptidase M48" evidence="8">
    <location>
        <begin position="167"/>
        <end position="220"/>
    </location>
</feature>
<dbReference type="InterPro" id="IPR001915">
    <property type="entry name" value="Peptidase_M48"/>
</dbReference>
<evidence type="ECO:0000256" key="2">
    <source>
        <dbReference type="ARBA" id="ARBA00022723"/>
    </source>
</evidence>
<keyword evidence="10" id="KW-1185">Reference proteome</keyword>
<feature type="transmembrane region" description="Helical" evidence="7">
    <location>
        <begin position="34"/>
        <end position="57"/>
    </location>
</feature>
<proteinExistence type="inferred from homology"/>
<evidence type="ECO:0000256" key="5">
    <source>
        <dbReference type="ARBA" id="ARBA00023049"/>
    </source>
</evidence>
<dbReference type="PANTHER" id="PTHR34978">
    <property type="entry name" value="POSSIBLE SENSOR-TRANSDUCER PROTEIN BLAR"/>
    <property type="match status" value="1"/>
</dbReference>
<evidence type="ECO:0000256" key="4">
    <source>
        <dbReference type="ARBA" id="ARBA00022833"/>
    </source>
</evidence>
<keyword evidence="7" id="KW-0812">Transmembrane</keyword>
<evidence type="ECO:0000313" key="10">
    <source>
        <dbReference type="Proteomes" id="UP001501115"/>
    </source>
</evidence>
<dbReference type="RefSeq" id="WP_345662120.1">
    <property type="nucleotide sequence ID" value="NZ_BAABET010000004.1"/>
</dbReference>